<comment type="cofactor">
    <cofactor evidence="4">
        <name>K(+)</name>
        <dbReference type="ChEBI" id="CHEBI:29103"/>
    </cofactor>
    <text evidence="4">Binds 1 potassium ion per subunit.</text>
</comment>
<feature type="domain" description="MnmE helical" evidence="7">
    <location>
        <begin position="130"/>
        <end position="288"/>
    </location>
</feature>
<dbReference type="InterPro" id="IPR031168">
    <property type="entry name" value="G_TrmE"/>
</dbReference>
<keyword evidence="3 4" id="KW-0342">GTP-binding</keyword>
<keyword evidence="4" id="KW-0479">Metal-binding</keyword>
<dbReference type="NCBIfam" id="TIGR00231">
    <property type="entry name" value="small_GTP"/>
    <property type="match status" value="1"/>
</dbReference>
<dbReference type="STRING" id="861299.J421_1064"/>
<dbReference type="EC" id="3.6.-.-" evidence="4"/>
<dbReference type="SUPFAM" id="SSF52540">
    <property type="entry name" value="P-loop containing nucleoside triphosphate hydrolases"/>
    <property type="match status" value="1"/>
</dbReference>
<comment type="similarity">
    <text evidence="4">Belongs to the TRAFAC class TrmE-Era-EngA-EngB-Septin-like GTPase superfamily. TrmE GTPase family.</text>
</comment>
<dbReference type="FunCoup" id="W0RCS3">
    <property type="interactions" value="519"/>
</dbReference>
<dbReference type="PANTHER" id="PTHR42714:SF2">
    <property type="entry name" value="TRNA MODIFICATION GTPASE GTPBP3, MITOCHONDRIAL"/>
    <property type="match status" value="1"/>
</dbReference>
<keyword evidence="9" id="KW-1185">Reference proteome</keyword>
<organism evidence="8 9">
    <name type="scientific">Gemmatirosa kalamazoonensis</name>
    <dbReference type="NCBI Taxonomy" id="861299"/>
    <lineage>
        <taxon>Bacteria</taxon>
        <taxon>Pseudomonadati</taxon>
        <taxon>Gemmatimonadota</taxon>
        <taxon>Gemmatimonadia</taxon>
        <taxon>Gemmatimonadales</taxon>
        <taxon>Gemmatimonadaceae</taxon>
        <taxon>Gemmatirosa</taxon>
    </lineage>
</organism>
<dbReference type="Pfam" id="PF10396">
    <property type="entry name" value="TrmE_N"/>
    <property type="match status" value="1"/>
</dbReference>
<keyword evidence="4" id="KW-0460">Magnesium</keyword>
<feature type="compositionally biased region" description="Basic and acidic residues" evidence="5">
    <location>
        <begin position="348"/>
        <end position="358"/>
    </location>
</feature>
<dbReference type="GO" id="GO:0030488">
    <property type="term" value="P:tRNA methylation"/>
    <property type="evidence" value="ECO:0007669"/>
    <property type="project" value="TreeGrafter"/>
</dbReference>
<evidence type="ECO:0000313" key="8">
    <source>
        <dbReference type="EMBL" id="AHG88601.1"/>
    </source>
</evidence>
<feature type="domain" description="GTP-binding protein TrmE N-terminal" evidence="6">
    <location>
        <begin position="12"/>
        <end position="127"/>
    </location>
</feature>
<comment type="subunit">
    <text evidence="4">Homodimer. Heterotetramer of two MnmE and two MnmG subunits.</text>
</comment>
<comment type="caution">
    <text evidence="4">Lacks conserved residue(s) required for the propagation of feature annotation.</text>
</comment>
<dbReference type="GO" id="GO:0005525">
    <property type="term" value="F:GTP binding"/>
    <property type="evidence" value="ECO:0007669"/>
    <property type="project" value="UniProtKB-UniRule"/>
</dbReference>
<dbReference type="AlphaFoldDB" id="W0RCS3"/>
<reference evidence="8 9" key="1">
    <citation type="journal article" date="2014" name="Genome Announc.">
        <title>Genome Sequence and Methylome of Soil Bacterium Gemmatirosa kalamazoonensis KBS708T, a Member of the Rarely Cultivated Gemmatimonadetes Phylum.</title>
        <authorList>
            <person name="Debruyn J.M."/>
            <person name="Radosevich M."/>
            <person name="Wommack K.E."/>
            <person name="Polson S.W."/>
            <person name="Hauser L.J."/>
            <person name="Fawaz M.N."/>
            <person name="Korlach J."/>
            <person name="Tsai Y.C."/>
        </authorList>
    </citation>
    <scope>NUCLEOTIDE SEQUENCE [LARGE SCALE GENOMIC DNA]</scope>
    <source>
        <strain evidence="8 9">KBS708</strain>
    </source>
</reference>
<evidence type="ECO:0000259" key="6">
    <source>
        <dbReference type="Pfam" id="PF10396"/>
    </source>
</evidence>
<keyword evidence="4" id="KW-0963">Cytoplasm</keyword>
<feature type="binding site" evidence="4">
    <location>
        <position position="252"/>
    </location>
    <ligand>
        <name>K(+)</name>
        <dbReference type="ChEBI" id="CHEBI:29103"/>
    </ligand>
</feature>
<feature type="binding site" evidence="4">
    <location>
        <position position="254"/>
    </location>
    <ligand>
        <name>K(+)</name>
        <dbReference type="ChEBI" id="CHEBI:29103"/>
    </ligand>
</feature>
<sequence length="388" mass="40532">MSASLVPGSDDTIAAISTAPGRGAIALVRLSGPNAFDVAARVLAPWPLAPRTATLCKARDPHTGELVERPLVTAFPAPRSYTGEDVVELSTHGGATAPTAVLAALVAAGAREALPGEFTRRAVLAGKLDLAQAEAVADLIDARTQAMRRAALAQLDGGLSRRVAELRERVLDVEALIAYDIDFPEEDDGPVPRARVRGAARDALAAVDALLATSSAGDIVRDGALVVIAGPPNAGKSSLFNALAGEARAIVTDVPGTTRDALEVLIDVQLETAEAGAVSGSWPLRLVDTAGLREASDVVERAGIELSERWVRRAHVVLACGETSEDVARTAARVGELTDAPVVRVWTKRDSRDSRDARGGGALGPPPEITMAPRRPRCLTIPTRRRSP</sequence>
<feature type="binding site" evidence="4">
    <location>
        <position position="258"/>
    </location>
    <ligand>
        <name>Mg(2+)</name>
        <dbReference type="ChEBI" id="CHEBI:18420"/>
    </ligand>
</feature>
<feature type="binding site" evidence="4">
    <location>
        <position position="257"/>
    </location>
    <ligand>
        <name>K(+)</name>
        <dbReference type="ChEBI" id="CHEBI:29103"/>
    </ligand>
</feature>
<comment type="function">
    <text evidence="4">Exhibits a very high intrinsic GTPase hydrolysis rate. Involved in the addition of a carboxymethylaminomethyl (cmnm) group at the wobble position (U34) of certain tRNAs, forming tRNA-cmnm(5)s(2)U34.</text>
</comment>
<keyword evidence="1 4" id="KW-0547">Nucleotide-binding</keyword>
<evidence type="ECO:0000256" key="2">
    <source>
        <dbReference type="ARBA" id="ARBA00022958"/>
    </source>
</evidence>
<feature type="binding site" evidence="4">
    <location>
        <position position="233"/>
    </location>
    <ligand>
        <name>K(+)</name>
        <dbReference type="ChEBI" id="CHEBI:29103"/>
    </ligand>
</feature>
<keyword evidence="4" id="KW-0378">Hydrolase</keyword>
<feature type="binding site" evidence="4">
    <location>
        <begin position="233"/>
        <end position="238"/>
    </location>
    <ligand>
        <name>GTP</name>
        <dbReference type="ChEBI" id="CHEBI:37565"/>
    </ligand>
</feature>
<keyword evidence="4" id="KW-0819">tRNA processing</keyword>
<dbReference type="GO" id="GO:0003924">
    <property type="term" value="F:GTPase activity"/>
    <property type="evidence" value="ECO:0007669"/>
    <property type="project" value="UniProtKB-UniRule"/>
</dbReference>
<evidence type="ECO:0000259" key="7">
    <source>
        <dbReference type="Pfam" id="PF12631"/>
    </source>
</evidence>
<evidence type="ECO:0000256" key="1">
    <source>
        <dbReference type="ARBA" id="ARBA00022741"/>
    </source>
</evidence>
<dbReference type="InterPro" id="IPR027266">
    <property type="entry name" value="TrmE/GcvT-like"/>
</dbReference>
<proteinExistence type="inferred from homology"/>
<dbReference type="CDD" id="cd14858">
    <property type="entry name" value="TrmE_N"/>
    <property type="match status" value="1"/>
</dbReference>
<dbReference type="InterPro" id="IPR025867">
    <property type="entry name" value="MnmE_helical"/>
</dbReference>
<accession>W0RCS3</accession>
<dbReference type="HAMAP" id="MF_00379">
    <property type="entry name" value="GTPase_MnmE"/>
    <property type="match status" value="1"/>
</dbReference>
<dbReference type="HOGENOM" id="CLU_019624_4_0_0"/>
<feature type="binding site" evidence="4">
    <location>
        <begin position="288"/>
        <end position="291"/>
    </location>
    <ligand>
        <name>GTP</name>
        <dbReference type="ChEBI" id="CHEBI:37565"/>
    </ligand>
</feature>
<dbReference type="PATRIC" id="fig|861299.3.peg.1079"/>
<dbReference type="InterPro" id="IPR027417">
    <property type="entry name" value="P-loop_NTPase"/>
</dbReference>
<keyword evidence="2 4" id="KW-0630">Potassium</keyword>
<dbReference type="SUPFAM" id="SSF103025">
    <property type="entry name" value="Folate-binding domain"/>
    <property type="match status" value="1"/>
</dbReference>
<evidence type="ECO:0000256" key="5">
    <source>
        <dbReference type="SAM" id="MobiDB-lite"/>
    </source>
</evidence>
<dbReference type="Gene3D" id="3.30.1360.120">
    <property type="entry name" value="Probable tRNA modification gtpase trme, domain 1"/>
    <property type="match status" value="1"/>
</dbReference>
<dbReference type="CDD" id="cd04164">
    <property type="entry name" value="trmE"/>
    <property type="match status" value="1"/>
</dbReference>
<dbReference type="KEGG" id="gba:J421_1064"/>
<gene>
    <name evidence="4" type="primary">mnmE</name>
    <name evidence="4" type="synonym">trmE</name>
    <name evidence="8" type="ORF">J421_1064</name>
</gene>
<dbReference type="InterPro" id="IPR005225">
    <property type="entry name" value="Small_GTP-bd"/>
</dbReference>
<dbReference type="InterPro" id="IPR027368">
    <property type="entry name" value="MnmE_dom2"/>
</dbReference>
<dbReference type="Proteomes" id="UP000019151">
    <property type="component" value="Chromosome"/>
</dbReference>
<dbReference type="eggNOG" id="COG0486">
    <property type="taxonomic scope" value="Bacteria"/>
</dbReference>
<dbReference type="PANTHER" id="PTHR42714">
    <property type="entry name" value="TRNA MODIFICATION GTPASE GTPBP3"/>
    <property type="match status" value="1"/>
</dbReference>
<dbReference type="GO" id="GO:0046872">
    <property type="term" value="F:metal ion binding"/>
    <property type="evidence" value="ECO:0007669"/>
    <property type="project" value="UniProtKB-KW"/>
</dbReference>
<dbReference type="Gene3D" id="3.40.50.300">
    <property type="entry name" value="P-loop containing nucleotide triphosphate hydrolases"/>
    <property type="match status" value="1"/>
</dbReference>
<dbReference type="InParanoid" id="W0RCS3"/>
<evidence type="ECO:0000256" key="4">
    <source>
        <dbReference type="HAMAP-Rule" id="MF_00379"/>
    </source>
</evidence>
<feature type="region of interest" description="Disordered" evidence="5">
    <location>
        <begin position="348"/>
        <end position="388"/>
    </location>
</feature>
<feature type="binding site" evidence="4">
    <location>
        <begin position="252"/>
        <end position="258"/>
    </location>
    <ligand>
        <name>GTP</name>
        <dbReference type="ChEBI" id="CHEBI:37565"/>
    </ligand>
</feature>
<dbReference type="Gene3D" id="1.20.120.430">
    <property type="entry name" value="tRNA modification GTPase MnmE domain 2"/>
    <property type="match status" value="1"/>
</dbReference>
<dbReference type="EMBL" id="CP007128">
    <property type="protein sequence ID" value="AHG88601.1"/>
    <property type="molecule type" value="Genomic_DNA"/>
</dbReference>
<dbReference type="RefSeq" id="WP_104022281.1">
    <property type="nucleotide sequence ID" value="NZ_CP007128.1"/>
</dbReference>
<dbReference type="InterPro" id="IPR018948">
    <property type="entry name" value="GTP-bd_TrmE_N"/>
</dbReference>
<dbReference type="GO" id="GO:0002098">
    <property type="term" value="P:tRNA wobble uridine modification"/>
    <property type="evidence" value="ECO:0007669"/>
    <property type="project" value="TreeGrafter"/>
</dbReference>
<dbReference type="Pfam" id="PF12631">
    <property type="entry name" value="MnmE_helical"/>
    <property type="match status" value="1"/>
</dbReference>
<dbReference type="InterPro" id="IPR004520">
    <property type="entry name" value="GTPase_MnmE"/>
</dbReference>
<comment type="subcellular location">
    <subcellularLocation>
        <location evidence="4">Cytoplasm</location>
    </subcellularLocation>
</comment>
<feature type="binding site" evidence="4">
    <location>
        <position position="237"/>
    </location>
    <ligand>
        <name>Mg(2+)</name>
        <dbReference type="ChEBI" id="CHEBI:18420"/>
    </ligand>
</feature>
<dbReference type="GO" id="GO:0005737">
    <property type="term" value="C:cytoplasm"/>
    <property type="evidence" value="ECO:0007669"/>
    <property type="project" value="UniProtKB-SubCell"/>
</dbReference>
<protein>
    <recommendedName>
        <fullName evidence="4">tRNA modification GTPase MnmE</fullName>
        <ecNumber evidence="4">3.6.-.-</ecNumber>
    </recommendedName>
</protein>
<name>W0RCS3_9BACT</name>
<evidence type="ECO:0000256" key="3">
    <source>
        <dbReference type="ARBA" id="ARBA00023134"/>
    </source>
</evidence>
<evidence type="ECO:0000313" key="9">
    <source>
        <dbReference type="Proteomes" id="UP000019151"/>
    </source>
</evidence>